<dbReference type="EMBL" id="AOIA01000131">
    <property type="protein sequence ID" value="ELY55073.1"/>
    <property type="molecule type" value="Genomic_DNA"/>
</dbReference>
<sequence length="137" mass="14453">MSPRAFRGAQSDRRPKPPATGPSLARLAGLAVVGAGVVLVADALARRLESAEPSTVVDGVRKRRGKSTPRSRPPSDGDGAETIDDDRLNADLTDGARSDDAIDERAVANVREEPASPGELTLDEELADELRADDREG</sequence>
<reference evidence="2 3" key="1">
    <citation type="journal article" date="2014" name="PLoS Genet.">
        <title>Phylogenetically driven sequencing of extremely halophilic archaea reveals strategies for static and dynamic osmo-response.</title>
        <authorList>
            <person name="Becker E.A."/>
            <person name="Seitzer P.M."/>
            <person name="Tritt A."/>
            <person name="Larsen D."/>
            <person name="Krusor M."/>
            <person name="Yao A.I."/>
            <person name="Wu D."/>
            <person name="Madern D."/>
            <person name="Eisen J.A."/>
            <person name="Darling A.E."/>
            <person name="Facciotti M.T."/>
        </authorList>
    </citation>
    <scope>NUCLEOTIDE SEQUENCE [LARGE SCALE GENOMIC DNA]</scope>
    <source>
        <strain evidence="2 3">DSM 18795</strain>
    </source>
</reference>
<dbReference type="Proteomes" id="UP000011531">
    <property type="component" value="Unassembled WGS sequence"/>
</dbReference>
<dbReference type="AlphaFoldDB" id="L9X3C9"/>
<organism evidence="2 3">
    <name type="scientific">Natronococcus jeotgali DSM 18795</name>
    <dbReference type="NCBI Taxonomy" id="1227498"/>
    <lineage>
        <taxon>Archaea</taxon>
        <taxon>Methanobacteriati</taxon>
        <taxon>Methanobacteriota</taxon>
        <taxon>Stenosarchaea group</taxon>
        <taxon>Halobacteria</taxon>
        <taxon>Halobacteriales</taxon>
        <taxon>Natrialbaceae</taxon>
        <taxon>Natronococcus</taxon>
    </lineage>
</organism>
<feature type="region of interest" description="Disordered" evidence="1">
    <location>
        <begin position="1"/>
        <end position="22"/>
    </location>
</feature>
<evidence type="ECO:0000256" key="1">
    <source>
        <dbReference type="SAM" id="MobiDB-lite"/>
    </source>
</evidence>
<dbReference type="RefSeq" id="WP_008425273.1">
    <property type="nucleotide sequence ID" value="NZ_AOIA01000131.1"/>
</dbReference>
<evidence type="ECO:0000313" key="2">
    <source>
        <dbReference type="EMBL" id="ELY55073.1"/>
    </source>
</evidence>
<feature type="region of interest" description="Disordered" evidence="1">
    <location>
        <begin position="50"/>
        <end position="137"/>
    </location>
</feature>
<dbReference type="STRING" id="1227498.C492_16016"/>
<evidence type="ECO:0000313" key="3">
    <source>
        <dbReference type="Proteomes" id="UP000011531"/>
    </source>
</evidence>
<comment type="caution">
    <text evidence="2">The sequence shown here is derived from an EMBL/GenBank/DDBJ whole genome shotgun (WGS) entry which is preliminary data.</text>
</comment>
<feature type="compositionally biased region" description="Basic and acidic residues" evidence="1">
    <location>
        <begin position="85"/>
        <end position="114"/>
    </location>
</feature>
<feature type="compositionally biased region" description="Basic and acidic residues" evidence="1">
    <location>
        <begin position="128"/>
        <end position="137"/>
    </location>
</feature>
<accession>L9X3C9</accession>
<proteinExistence type="predicted"/>
<gene>
    <name evidence="2" type="ORF">C492_16016</name>
</gene>
<keyword evidence="3" id="KW-1185">Reference proteome</keyword>
<protein>
    <submittedName>
        <fullName evidence="2">Uncharacterized protein</fullName>
    </submittedName>
</protein>
<name>L9X3C9_9EURY</name>